<dbReference type="Proteomes" id="UP001596104">
    <property type="component" value="Unassembled WGS sequence"/>
</dbReference>
<dbReference type="PANTHER" id="PTHR35011:SF2">
    <property type="entry name" value="2,3-DIKETO-L-GULONATE TRAP TRANSPORTER SMALL PERMEASE PROTEIN YIAM"/>
    <property type="match status" value="1"/>
</dbReference>
<dbReference type="RefSeq" id="WP_377008221.1">
    <property type="nucleotide sequence ID" value="NZ_JBHSLV010000019.1"/>
</dbReference>
<evidence type="ECO:0000313" key="11">
    <source>
        <dbReference type="EMBL" id="MFC5393256.1"/>
    </source>
</evidence>
<keyword evidence="6 9" id="KW-1133">Transmembrane helix</keyword>
<dbReference type="PANTHER" id="PTHR35011">
    <property type="entry name" value="2,3-DIKETO-L-GULONATE TRAP TRANSPORTER SMALL PERMEASE PROTEIN YIAM"/>
    <property type="match status" value="1"/>
</dbReference>
<feature type="transmembrane region" description="Helical" evidence="9">
    <location>
        <begin position="109"/>
        <end position="130"/>
    </location>
</feature>
<keyword evidence="12" id="KW-1185">Reference proteome</keyword>
<feature type="transmembrane region" description="Helical" evidence="9">
    <location>
        <begin position="70"/>
        <end position="88"/>
    </location>
</feature>
<accession>A0ABW0H9R3</accession>
<reference evidence="12" key="1">
    <citation type="journal article" date="2019" name="Int. J. Syst. Evol. Microbiol.">
        <title>The Global Catalogue of Microorganisms (GCM) 10K type strain sequencing project: providing services to taxonomists for standard genome sequencing and annotation.</title>
        <authorList>
            <consortium name="The Broad Institute Genomics Platform"/>
            <consortium name="The Broad Institute Genome Sequencing Center for Infectious Disease"/>
            <person name="Wu L."/>
            <person name="Ma J."/>
        </authorList>
    </citation>
    <scope>NUCLEOTIDE SEQUENCE [LARGE SCALE GENOMIC DNA]</scope>
    <source>
        <strain evidence="12">CGMCC 1.16326</strain>
    </source>
</reference>
<organism evidence="11 12">
    <name type="scientific">Bosea vestrisii</name>
    <dbReference type="NCBI Taxonomy" id="151416"/>
    <lineage>
        <taxon>Bacteria</taxon>
        <taxon>Pseudomonadati</taxon>
        <taxon>Pseudomonadota</taxon>
        <taxon>Alphaproteobacteria</taxon>
        <taxon>Hyphomicrobiales</taxon>
        <taxon>Boseaceae</taxon>
        <taxon>Bosea</taxon>
    </lineage>
</organism>
<evidence type="ECO:0000256" key="4">
    <source>
        <dbReference type="ARBA" id="ARBA00022519"/>
    </source>
</evidence>
<evidence type="ECO:0000259" key="10">
    <source>
        <dbReference type="Pfam" id="PF04290"/>
    </source>
</evidence>
<keyword evidence="2 9" id="KW-0813">Transport</keyword>
<evidence type="ECO:0000256" key="6">
    <source>
        <dbReference type="ARBA" id="ARBA00022989"/>
    </source>
</evidence>
<gene>
    <name evidence="11" type="ORF">ACFPPC_11475</name>
</gene>
<evidence type="ECO:0000256" key="3">
    <source>
        <dbReference type="ARBA" id="ARBA00022475"/>
    </source>
</evidence>
<evidence type="ECO:0000256" key="5">
    <source>
        <dbReference type="ARBA" id="ARBA00022692"/>
    </source>
</evidence>
<evidence type="ECO:0000256" key="2">
    <source>
        <dbReference type="ARBA" id="ARBA00022448"/>
    </source>
</evidence>
<dbReference type="Pfam" id="PF04290">
    <property type="entry name" value="DctQ"/>
    <property type="match status" value="1"/>
</dbReference>
<dbReference type="InterPro" id="IPR055348">
    <property type="entry name" value="DctQ"/>
</dbReference>
<protein>
    <recommendedName>
        <fullName evidence="9">TRAP transporter small permease protein</fullName>
    </recommendedName>
</protein>
<evidence type="ECO:0000256" key="9">
    <source>
        <dbReference type="RuleBase" id="RU369079"/>
    </source>
</evidence>
<evidence type="ECO:0000256" key="1">
    <source>
        <dbReference type="ARBA" id="ARBA00004429"/>
    </source>
</evidence>
<comment type="function">
    <text evidence="9">Part of the tripartite ATP-independent periplasmic (TRAP) transport system.</text>
</comment>
<comment type="subunit">
    <text evidence="9">The complex comprises the extracytoplasmic solute receptor protein and the two transmembrane proteins.</text>
</comment>
<comment type="caution">
    <text evidence="11">The sequence shown here is derived from an EMBL/GenBank/DDBJ whole genome shotgun (WGS) entry which is preliminary data.</text>
</comment>
<comment type="subcellular location">
    <subcellularLocation>
        <location evidence="1 9">Cell inner membrane</location>
        <topology evidence="1 9">Multi-pass membrane protein</topology>
    </subcellularLocation>
</comment>
<evidence type="ECO:0000256" key="8">
    <source>
        <dbReference type="ARBA" id="ARBA00038436"/>
    </source>
</evidence>
<proteinExistence type="inferred from homology"/>
<name>A0ABW0H9R3_9HYPH</name>
<feature type="transmembrane region" description="Helical" evidence="9">
    <location>
        <begin position="150"/>
        <end position="168"/>
    </location>
</feature>
<keyword evidence="7 9" id="KW-0472">Membrane</keyword>
<evidence type="ECO:0000256" key="7">
    <source>
        <dbReference type="ARBA" id="ARBA00023136"/>
    </source>
</evidence>
<keyword evidence="5 9" id="KW-0812">Transmembrane</keyword>
<feature type="domain" description="Tripartite ATP-independent periplasmic transporters DctQ component" evidence="10">
    <location>
        <begin position="49"/>
        <end position="173"/>
    </location>
</feature>
<feature type="transmembrane region" description="Helical" evidence="9">
    <location>
        <begin position="33"/>
        <end position="55"/>
    </location>
</feature>
<keyword evidence="4 9" id="KW-0997">Cell inner membrane</keyword>
<sequence length="191" mass="20780">MAVSDAGAGGQIAAPVRGEGVRMLVVPVRILETLVKVLVVLALVVVLTFTVGQVADRYVLKTQFDAHDQIARIGMVWMAFLGFALGVRDRMNIRIEVIQHFLPEKARRVAGVFLDGVMLLVALALLVNGWQLLEVGSFQAIMGTPFYYDVMYGALLAGLVLLVIFLLLRMADTLLGGRLGVDTVSDHADHH</sequence>
<evidence type="ECO:0000313" key="12">
    <source>
        <dbReference type="Proteomes" id="UP001596104"/>
    </source>
</evidence>
<keyword evidence="3" id="KW-1003">Cell membrane</keyword>
<dbReference type="EMBL" id="JBHSLV010000019">
    <property type="protein sequence ID" value="MFC5393256.1"/>
    <property type="molecule type" value="Genomic_DNA"/>
</dbReference>
<comment type="similarity">
    <text evidence="8 9">Belongs to the TRAP transporter small permease family.</text>
</comment>
<dbReference type="InterPro" id="IPR007387">
    <property type="entry name" value="TRAP_DctQ"/>
</dbReference>